<dbReference type="RefSeq" id="WP_158363877.1">
    <property type="nucleotide sequence ID" value="NZ_JAOQKC010000014.1"/>
</dbReference>
<gene>
    <name evidence="3" type="ORF">OCV63_11155</name>
</gene>
<organism evidence="3 4">
    <name type="scientific">Laedolimicola ammoniilytica</name>
    <dbReference type="NCBI Taxonomy" id="2981771"/>
    <lineage>
        <taxon>Bacteria</taxon>
        <taxon>Bacillati</taxon>
        <taxon>Bacillota</taxon>
        <taxon>Clostridia</taxon>
        <taxon>Lachnospirales</taxon>
        <taxon>Lachnospiraceae</taxon>
        <taxon>Laedolimicola</taxon>
    </lineage>
</organism>
<reference evidence="3 4" key="1">
    <citation type="journal article" date="2021" name="ISME Commun">
        <title>Automated analysis of genomic sequences facilitates high-throughput and comprehensive description of bacteria.</title>
        <authorList>
            <person name="Hitch T.C.A."/>
        </authorList>
    </citation>
    <scope>NUCLEOTIDE SEQUENCE [LARGE SCALE GENOMIC DNA]</scope>
    <source>
        <strain evidence="3 4">Sanger_04</strain>
    </source>
</reference>
<accession>A0ABT2RYN6</accession>
<keyword evidence="1" id="KW-0812">Transmembrane</keyword>
<evidence type="ECO:0000313" key="4">
    <source>
        <dbReference type="Proteomes" id="UP001652461"/>
    </source>
</evidence>
<keyword evidence="3" id="KW-0378">Hydrolase</keyword>
<keyword evidence="1" id="KW-0472">Membrane</keyword>
<comment type="caution">
    <text evidence="3">The sequence shown here is derived from an EMBL/GenBank/DDBJ whole genome shotgun (WGS) entry which is preliminary data.</text>
</comment>
<feature type="transmembrane region" description="Helical" evidence="1">
    <location>
        <begin position="26"/>
        <end position="43"/>
    </location>
</feature>
<dbReference type="EC" id="3.4.23.43" evidence="3"/>
<evidence type="ECO:0000313" key="3">
    <source>
        <dbReference type="EMBL" id="MCU6697444.1"/>
    </source>
</evidence>
<dbReference type="EMBL" id="JAOQKC010000014">
    <property type="protein sequence ID" value="MCU6697444.1"/>
    <property type="molecule type" value="Genomic_DNA"/>
</dbReference>
<dbReference type="Proteomes" id="UP001652461">
    <property type="component" value="Unassembled WGS sequence"/>
</dbReference>
<keyword evidence="1" id="KW-1133">Transmembrane helix</keyword>
<evidence type="ECO:0000256" key="1">
    <source>
        <dbReference type="SAM" id="Phobius"/>
    </source>
</evidence>
<feature type="transmembrane region" description="Helical" evidence="1">
    <location>
        <begin position="95"/>
        <end position="114"/>
    </location>
</feature>
<keyword evidence="4" id="KW-1185">Reference proteome</keyword>
<dbReference type="Pfam" id="PF01478">
    <property type="entry name" value="Peptidase_A24"/>
    <property type="match status" value="1"/>
</dbReference>
<sequence length="138" mass="14778">MWKEYYVAALLFLNGVWDWKKREVCLPSILVSLAAGLVGACWYQELSIRELAGGLGIGVGMMVLAFLTKGAVGLGDGWLLCATGVLLGMAGNFELLLMGAVLCAVVLSGGLLLGKARWKDTFPFVPFLCAAQLLRILL</sequence>
<dbReference type="InterPro" id="IPR000045">
    <property type="entry name" value="Prepilin_IV_endopep_pep"/>
</dbReference>
<proteinExistence type="predicted"/>
<dbReference type="GO" id="GO:0004190">
    <property type="term" value="F:aspartic-type endopeptidase activity"/>
    <property type="evidence" value="ECO:0007669"/>
    <property type="project" value="UniProtKB-EC"/>
</dbReference>
<protein>
    <submittedName>
        <fullName evidence="3">Prepilin peptidase</fullName>
        <ecNumber evidence="3">3.4.23.43</ecNumber>
    </submittedName>
</protein>
<evidence type="ECO:0000259" key="2">
    <source>
        <dbReference type="Pfam" id="PF01478"/>
    </source>
</evidence>
<feature type="transmembrane region" description="Helical" evidence="1">
    <location>
        <begin position="55"/>
        <end position="75"/>
    </location>
</feature>
<feature type="domain" description="Prepilin type IV endopeptidase peptidase" evidence="2">
    <location>
        <begin position="7"/>
        <end position="106"/>
    </location>
</feature>
<name>A0ABT2RYN6_9FIRM</name>
<dbReference type="Gene3D" id="1.20.120.1220">
    <property type="match status" value="1"/>
</dbReference>